<keyword evidence="5" id="KW-1185">Reference proteome</keyword>
<evidence type="ECO:0000313" key="4">
    <source>
        <dbReference type="EMBL" id="CAK1546103.1"/>
    </source>
</evidence>
<dbReference type="GO" id="GO:0005576">
    <property type="term" value="C:extracellular region"/>
    <property type="evidence" value="ECO:0007669"/>
    <property type="project" value="UniProtKB-ARBA"/>
</dbReference>
<dbReference type="EMBL" id="CAVLEF010000007">
    <property type="protein sequence ID" value="CAK1546103.1"/>
    <property type="molecule type" value="Genomic_DNA"/>
</dbReference>
<accession>A0AAV1J9L9</accession>
<evidence type="ECO:0000256" key="1">
    <source>
        <dbReference type="ARBA" id="ARBA00022685"/>
    </source>
</evidence>
<feature type="signal peptide" evidence="3">
    <location>
        <begin position="1"/>
        <end position="16"/>
    </location>
</feature>
<gene>
    <name evidence="4" type="ORF">LNINA_LOCUS5701</name>
</gene>
<evidence type="ECO:0000256" key="3">
    <source>
        <dbReference type="SAM" id="SignalP"/>
    </source>
</evidence>
<name>A0AAV1J9L9_9NEOP</name>
<protein>
    <submittedName>
        <fullName evidence="4">Uncharacterized protein</fullName>
    </submittedName>
</protein>
<evidence type="ECO:0000256" key="2">
    <source>
        <dbReference type="ARBA" id="ARBA00022729"/>
    </source>
</evidence>
<keyword evidence="2 3" id="KW-0732">Signal</keyword>
<comment type="caution">
    <text evidence="4">The sequence shown here is derived from an EMBL/GenBank/DDBJ whole genome shotgun (WGS) entry which is preliminary data.</text>
</comment>
<feature type="chain" id="PRO_5043337210" evidence="3">
    <location>
        <begin position="17"/>
        <end position="109"/>
    </location>
</feature>
<dbReference type="AlphaFoldDB" id="A0AAV1J9L9"/>
<dbReference type="SUPFAM" id="SSF56994">
    <property type="entry name" value="Insulin-like"/>
    <property type="match status" value="1"/>
</dbReference>
<sequence>MKLAVAVLCAMSLVQAEQQAPVVLCGRELANARVLVCYGAEYVAKRASPQALLAALDGDKWIGQLMWGGRRGAISADWSRYKRGGPRRRMLPQALHHRCHNELLLNYHS</sequence>
<reference evidence="4 5" key="1">
    <citation type="submission" date="2023-11" db="EMBL/GenBank/DDBJ databases">
        <authorList>
            <person name="Okamura Y."/>
        </authorList>
    </citation>
    <scope>NUCLEOTIDE SEQUENCE [LARGE SCALE GENOMIC DNA]</scope>
</reference>
<proteinExistence type="predicted"/>
<organism evidence="4 5">
    <name type="scientific">Leptosia nina</name>
    <dbReference type="NCBI Taxonomy" id="320188"/>
    <lineage>
        <taxon>Eukaryota</taxon>
        <taxon>Metazoa</taxon>
        <taxon>Ecdysozoa</taxon>
        <taxon>Arthropoda</taxon>
        <taxon>Hexapoda</taxon>
        <taxon>Insecta</taxon>
        <taxon>Pterygota</taxon>
        <taxon>Neoptera</taxon>
        <taxon>Endopterygota</taxon>
        <taxon>Lepidoptera</taxon>
        <taxon>Glossata</taxon>
        <taxon>Ditrysia</taxon>
        <taxon>Papilionoidea</taxon>
        <taxon>Pieridae</taxon>
        <taxon>Pierinae</taxon>
        <taxon>Leptosia</taxon>
    </lineage>
</organism>
<dbReference type="InterPro" id="IPR036438">
    <property type="entry name" value="Insulin-like_sf"/>
</dbReference>
<keyword evidence="1" id="KW-0165">Cleavage on pair of basic residues</keyword>
<evidence type="ECO:0000313" key="5">
    <source>
        <dbReference type="Proteomes" id="UP001497472"/>
    </source>
</evidence>
<dbReference type="Proteomes" id="UP001497472">
    <property type="component" value="Unassembled WGS sequence"/>
</dbReference>